<feature type="compositionally biased region" description="Basic and acidic residues" evidence="1">
    <location>
        <begin position="72"/>
        <end position="83"/>
    </location>
</feature>
<comment type="caution">
    <text evidence="2">The sequence shown here is derived from an EMBL/GenBank/DDBJ whole genome shotgun (WGS) entry which is preliminary data.</text>
</comment>
<evidence type="ECO:0000313" key="2">
    <source>
        <dbReference type="EMBL" id="GBN14129.1"/>
    </source>
</evidence>
<dbReference type="EMBL" id="BGPR01005867">
    <property type="protein sequence ID" value="GBN14129.1"/>
    <property type="molecule type" value="Genomic_DNA"/>
</dbReference>
<gene>
    <name evidence="2" type="ORF">AVEN_212624_1</name>
</gene>
<name>A0A4Y2LI73_ARAVE</name>
<proteinExistence type="predicted"/>
<dbReference type="OrthoDB" id="27832at2759"/>
<feature type="compositionally biased region" description="Basic and acidic residues" evidence="1">
    <location>
        <begin position="1"/>
        <end position="13"/>
    </location>
</feature>
<feature type="region of interest" description="Disordered" evidence="1">
    <location>
        <begin position="42"/>
        <end position="89"/>
    </location>
</feature>
<protein>
    <submittedName>
        <fullName evidence="2">Uncharacterized protein</fullName>
    </submittedName>
</protein>
<organism evidence="2 3">
    <name type="scientific">Araneus ventricosus</name>
    <name type="common">Orbweaver spider</name>
    <name type="synonym">Epeira ventricosa</name>
    <dbReference type="NCBI Taxonomy" id="182803"/>
    <lineage>
        <taxon>Eukaryota</taxon>
        <taxon>Metazoa</taxon>
        <taxon>Ecdysozoa</taxon>
        <taxon>Arthropoda</taxon>
        <taxon>Chelicerata</taxon>
        <taxon>Arachnida</taxon>
        <taxon>Araneae</taxon>
        <taxon>Araneomorphae</taxon>
        <taxon>Entelegynae</taxon>
        <taxon>Araneoidea</taxon>
        <taxon>Araneidae</taxon>
        <taxon>Araneus</taxon>
    </lineage>
</organism>
<dbReference type="Proteomes" id="UP000499080">
    <property type="component" value="Unassembled WGS sequence"/>
</dbReference>
<accession>A0A4Y2LI73</accession>
<sequence length="119" mass="13993">MKPFDFKYGKKQETDDEKEENVILMEESEYENFGSFHQETEAAEMEKVASSKTVPRRRTTSIHSDRQANSTHTEENLPDKGRQDLITPKSFRRLNDEHIAQCKKKDLKLIKHRTIKQIA</sequence>
<reference evidence="2 3" key="1">
    <citation type="journal article" date="2019" name="Sci. Rep.">
        <title>Orb-weaving spider Araneus ventricosus genome elucidates the spidroin gene catalogue.</title>
        <authorList>
            <person name="Kono N."/>
            <person name="Nakamura H."/>
            <person name="Ohtoshi R."/>
            <person name="Moran D.A.P."/>
            <person name="Shinohara A."/>
            <person name="Yoshida Y."/>
            <person name="Fujiwara M."/>
            <person name="Mori M."/>
            <person name="Tomita M."/>
            <person name="Arakawa K."/>
        </authorList>
    </citation>
    <scope>NUCLEOTIDE SEQUENCE [LARGE SCALE GENOMIC DNA]</scope>
</reference>
<evidence type="ECO:0000256" key="1">
    <source>
        <dbReference type="SAM" id="MobiDB-lite"/>
    </source>
</evidence>
<keyword evidence="3" id="KW-1185">Reference proteome</keyword>
<feature type="region of interest" description="Disordered" evidence="1">
    <location>
        <begin position="1"/>
        <end position="20"/>
    </location>
</feature>
<dbReference type="AlphaFoldDB" id="A0A4Y2LI73"/>
<evidence type="ECO:0000313" key="3">
    <source>
        <dbReference type="Proteomes" id="UP000499080"/>
    </source>
</evidence>